<feature type="transmembrane region" description="Helical" evidence="1">
    <location>
        <begin position="103"/>
        <end position="130"/>
    </location>
</feature>
<evidence type="ECO:0000313" key="3">
    <source>
        <dbReference type="Proteomes" id="UP000216052"/>
    </source>
</evidence>
<keyword evidence="3" id="KW-1185">Reference proteome</keyword>
<keyword evidence="1" id="KW-1133">Transmembrane helix</keyword>
<dbReference type="RefSeq" id="WP_093794101.1">
    <property type="nucleotide sequence ID" value="NZ_CP155571.1"/>
</dbReference>
<gene>
    <name evidence="2" type="ORF">SPACI_039860</name>
</gene>
<feature type="transmembrane region" description="Helical" evidence="1">
    <location>
        <begin position="68"/>
        <end position="91"/>
    </location>
</feature>
<keyword evidence="1" id="KW-0472">Membrane</keyword>
<dbReference type="EMBL" id="CP155571">
    <property type="protein sequence ID" value="XFO73878.1"/>
    <property type="molecule type" value="Genomic_DNA"/>
</dbReference>
<keyword evidence="1" id="KW-0812">Transmembrane</keyword>
<proteinExistence type="predicted"/>
<name>A0ABZ3J6Z2_SPOA4</name>
<evidence type="ECO:0000256" key="1">
    <source>
        <dbReference type="SAM" id="Phobius"/>
    </source>
</evidence>
<dbReference type="Proteomes" id="UP000216052">
    <property type="component" value="Chromosome"/>
</dbReference>
<sequence>MNGMYALSNIGSSWLSRENLMGSVFAGSAFLYGYLWWKKELFIMGQSTGDQFIDAQLHHVSQTVTSEYMLCIFIHVMFACLLPMGLAFTYWHSENATTGKFSFRAVIFALVLVGAFAGRSLLYVAGSAFLPF</sequence>
<reference evidence="2" key="1">
    <citation type="submission" date="2024-05" db="EMBL/GenBank/DDBJ databases">
        <title>Isolation and characterization of Sporomusa carbonis sp. nov., a carboxydotrophic hydrogenogen in the genus of Sporomusa isolated from a charcoal burning pile.</title>
        <authorList>
            <person name="Boeer T."/>
            <person name="Rosenbaum F."/>
            <person name="Eysell L."/>
            <person name="Mueller V."/>
            <person name="Daniel R."/>
            <person name="Poehlein A."/>
        </authorList>
    </citation>
    <scope>NUCLEOTIDE SEQUENCE [LARGE SCALE GENOMIC DNA]</scope>
    <source>
        <strain evidence="2">DSM 3132</strain>
    </source>
</reference>
<feature type="transmembrane region" description="Helical" evidence="1">
    <location>
        <begin position="20"/>
        <end position="37"/>
    </location>
</feature>
<protein>
    <submittedName>
        <fullName evidence="2">Uncharacterized protein</fullName>
    </submittedName>
</protein>
<accession>A0ABZ3J6Z2</accession>
<evidence type="ECO:0000313" key="2">
    <source>
        <dbReference type="EMBL" id="XFO73878.1"/>
    </source>
</evidence>
<organism evidence="2 3">
    <name type="scientific">Sporomusa acidovorans (strain ATCC 49682 / DSM 3132 / Mol)</name>
    <dbReference type="NCBI Taxonomy" id="1123286"/>
    <lineage>
        <taxon>Bacteria</taxon>
        <taxon>Bacillati</taxon>
        <taxon>Bacillota</taxon>
        <taxon>Negativicutes</taxon>
        <taxon>Selenomonadales</taxon>
        <taxon>Sporomusaceae</taxon>
        <taxon>Sporomusa</taxon>
    </lineage>
</organism>